<dbReference type="InterPro" id="IPR041006">
    <property type="entry name" value="Morc_S5"/>
</dbReference>
<dbReference type="Gene3D" id="3.30.565.10">
    <property type="entry name" value="Histidine kinase-like ATPase, C-terminal domain"/>
    <property type="match status" value="1"/>
</dbReference>
<feature type="region of interest" description="Disordered" evidence="8">
    <location>
        <begin position="1199"/>
        <end position="1218"/>
    </location>
</feature>
<dbReference type="Pfam" id="PF07496">
    <property type="entry name" value="zf-CW"/>
    <property type="match status" value="1"/>
</dbReference>
<feature type="compositionally biased region" description="Polar residues" evidence="8">
    <location>
        <begin position="534"/>
        <end position="544"/>
    </location>
</feature>
<dbReference type="Gene3D" id="3.30.40.100">
    <property type="match status" value="1"/>
</dbReference>
<dbReference type="InterPro" id="IPR036890">
    <property type="entry name" value="HATPase_C_sf"/>
</dbReference>
<feature type="region of interest" description="Disordered" evidence="8">
    <location>
        <begin position="522"/>
        <end position="544"/>
    </location>
</feature>
<dbReference type="EMBL" id="JAWDGP010005646">
    <property type="protein sequence ID" value="KAK3754671.1"/>
    <property type="molecule type" value="Genomic_DNA"/>
</dbReference>
<feature type="compositionally biased region" description="Low complexity" evidence="8">
    <location>
        <begin position="1203"/>
        <end position="1218"/>
    </location>
</feature>
<feature type="region of interest" description="Disordered" evidence="8">
    <location>
        <begin position="594"/>
        <end position="623"/>
    </location>
</feature>
<dbReference type="Proteomes" id="UP001283361">
    <property type="component" value="Unassembled WGS sequence"/>
</dbReference>
<comment type="subcellular location">
    <subcellularLocation>
        <location evidence="1">Nucleus</location>
    </subcellularLocation>
</comment>
<keyword evidence="3" id="KW-0863">Zinc-finger</keyword>
<dbReference type="AlphaFoldDB" id="A0AAE1D2X9"/>
<feature type="region of interest" description="Disordered" evidence="8">
    <location>
        <begin position="787"/>
        <end position="828"/>
    </location>
</feature>
<evidence type="ECO:0000256" key="7">
    <source>
        <dbReference type="SAM" id="Coils"/>
    </source>
</evidence>
<protein>
    <recommendedName>
        <fullName evidence="9">CW-type domain-containing protein</fullName>
    </recommendedName>
</protein>
<dbReference type="Pfam" id="PF17942">
    <property type="entry name" value="Morc6_S5"/>
    <property type="match status" value="1"/>
</dbReference>
<dbReference type="GO" id="GO:0016887">
    <property type="term" value="F:ATP hydrolysis activity"/>
    <property type="evidence" value="ECO:0007669"/>
    <property type="project" value="InterPro"/>
</dbReference>
<dbReference type="GO" id="GO:0005634">
    <property type="term" value="C:nucleus"/>
    <property type="evidence" value="ECO:0007669"/>
    <property type="project" value="UniProtKB-SubCell"/>
</dbReference>
<feature type="coiled-coil region" evidence="7">
    <location>
        <begin position="444"/>
        <end position="522"/>
    </location>
</feature>
<keyword evidence="5 7" id="KW-0175">Coiled coil</keyword>
<proteinExistence type="predicted"/>
<evidence type="ECO:0000256" key="2">
    <source>
        <dbReference type="ARBA" id="ARBA00022723"/>
    </source>
</evidence>
<feature type="domain" description="CW-type" evidence="9">
    <location>
        <begin position="376"/>
        <end position="430"/>
    </location>
</feature>
<comment type="caution">
    <text evidence="10">The sequence shown here is derived from an EMBL/GenBank/DDBJ whole genome shotgun (WGS) entry which is preliminary data.</text>
</comment>
<feature type="compositionally biased region" description="Basic and acidic residues" evidence="8">
    <location>
        <begin position="1040"/>
        <end position="1050"/>
    </location>
</feature>
<keyword evidence="11" id="KW-1185">Reference proteome</keyword>
<feature type="compositionally biased region" description="Basic and acidic residues" evidence="8">
    <location>
        <begin position="640"/>
        <end position="650"/>
    </location>
</feature>
<accession>A0AAE1D2X9</accession>
<keyword evidence="4" id="KW-0862">Zinc</keyword>
<organism evidence="10 11">
    <name type="scientific">Elysia crispata</name>
    <name type="common">lettuce slug</name>
    <dbReference type="NCBI Taxonomy" id="231223"/>
    <lineage>
        <taxon>Eukaryota</taxon>
        <taxon>Metazoa</taxon>
        <taxon>Spiralia</taxon>
        <taxon>Lophotrochozoa</taxon>
        <taxon>Mollusca</taxon>
        <taxon>Gastropoda</taxon>
        <taxon>Heterobranchia</taxon>
        <taxon>Euthyneura</taxon>
        <taxon>Panpulmonata</taxon>
        <taxon>Sacoglossa</taxon>
        <taxon>Placobranchoidea</taxon>
        <taxon>Plakobranchidae</taxon>
        <taxon>Elysia</taxon>
    </lineage>
</organism>
<evidence type="ECO:0000256" key="3">
    <source>
        <dbReference type="ARBA" id="ARBA00022771"/>
    </source>
</evidence>
<dbReference type="InterPro" id="IPR011124">
    <property type="entry name" value="Znf_CW"/>
</dbReference>
<evidence type="ECO:0000256" key="1">
    <source>
        <dbReference type="ARBA" id="ARBA00004123"/>
    </source>
</evidence>
<keyword evidence="2" id="KW-0479">Metal-binding</keyword>
<dbReference type="PANTHER" id="PTHR23336:SF76">
    <property type="entry name" value="MORC S5 DOMAIN-CONTAINING PROTEIN"/>
    <property type="match status" value="1"/>
</dbReference>
<sequence length="1218" mass="136319">MASTPTGIVPSAQRGIPLSKISPAFLHANSTSHTWAFSAFAEIIDNAYDPDVSASELLIDKVDIRNVACLIFLDNGAGMDRDKLHKMLSFGFCEKDIFETSATHQPIGHYGNGFKSVIGIKLLFNNLDSSTLERFKSQESRNNLNAILTYSVFKFEEELKAELRALEGSKTGTKIIISNLKRLENGNLELDFSSDPTDIRCPEAHEADMTSVYHRPVEQYTSEYKLSLREYCSILFLKPRMKITIRGHRVKSKLISKSLSQSEQDTYNPTWLTTPVKIIFGFTCEKERSEDYGLMLYHRNRLIKAFERVGYQKQPNDRGVGVVGVAQVDFLQPIHNKQDFKWDEKFNSVMKAFATKLNEYWNEKMNTGNPANSQQNGNLPDWTWAQCDHCLKWRRLPDSINPESLPEKWYCRYNADGIHNRCDVPEEPEDEDLAVKPRFEKTFKKRQEEQKRQLRLRQIEEEKKKKQEMEKQLRQKEEELRVLQQLKQPVVDPCAHKLEQALAQAQRRIEEQARLMEQMSSGVFPSLPLPPPRKTQQNDSKFPPLAQSSPVSFLHNQQTKRRATVESLPTKENKKLCIKTETGEVLAITCNFGDDEDGADQDLSNNTASKKTPKTKQGTKGIPLKVAMPFHAPKTNLEKSKEIHEAEQKQDSPMGANSPAKPHVEGSKSKNTNENLNFIDLTADDESLNHAVIKPDPDTFKTSSTHETGQETMDVKPDKEKLDGLLRKNIEEGMNCVEQCAAAEFSSQFQTGSNSANEKQRNISETIESNLETALAAIKERADKEKLGTDAPRGNHHQEQAASSASSSVLETTSHKIPSPNTSGPSLKIDELIGQSTQASKFVASDFQRLPDMDESAKISQNTKAGKCSRLGEENSEKSRLAKLQNELSEKGFSSNVEDNLILPSINETSETYNNDAGCKLIVNNIQEKGDSCEKQLAGPSGVLEKLSNSAEKEALSITDSENCPVLNDDLDVVNISSNKSIEQCSNPDGLLEQSQDRSDLEQFYESPTNTADNSTDHVSSQIVSTKSLMQLTQPQISQTDKKSVPEAEKSLSCPASNVSIFSSADAGAHSDANDSSVQCSSNERILCEKSNACHQNSSLPEQRLLFLTQQNSAEEELQTMKDSAEREASKNKSSHLTQEKTTLSIHVQTEVDVIHEESSQAALDTMRKNVYRLLQLLVPEKDLGDISNIDKLVEDMVRDGEQSSQSQSLSENSLELV</sequence>
<dbReference type="GO" id="GO:0008270">
    <property type="term" value="F:zinc ion binding"/>
    <property type="evidence" value="ECO:0007669"/>
    <property type="project" value="UniProtKB-KW"/>
</dbReference>
<feature type="compositionally biased region" description="Polar residues" evidence="8">
    <location>
        <begin position="1030"/>
        <end position="1039"/>
    </location>
</feature>
<evidence type="ECO:0000256" key="4">
    <source>
        <dbReference type="ARBA" id="ARBA00022833"/>
    </source>
</evidence>
<evidence type="ECO:0000313" key="11">
    <source>
        <dbReference type="Proteomes" id="UP001283361"/>
    </source>
</evidence>
<evidence type="ECO:0000313" key="10">
    <source>
        <dbReference type="EMBL" id="KAK3754671.1"/>
    </source>
</evidence>
<name>A0AAE1D2X9_9GAST</name>
<dbReference type="SUPFAM" id="SSF55874">
    <property type="entry name" value="ATPase domain of HSP90 chaperone/DNA topoisomerase II/histidine kinase"/>
    <property type="match status" value="1"/>
</dbReference>
<evidence type="ECO:0000256" key="8">
    <source>
        <dbReference type="SAM" id="MobiDB-lite"/>
    </source>
</evidence>
<dbReference type="InterPro" id="IPR045261">
    <property type="entry name" value="MORC_ATPase"/>
</dbReference>
<evidence type="ECO:0000256" key="6">
    <source>
        <dbReference type="ARBA" id="ARBA00023242"/>
    </source>
</evidence>
<reference evidence="10" key="1">
    <citation type="journal article" date="2023" name="G3 (Bethesda)">
        <title>A reference genome for the long-term kleptoplast-retaining sea slug Elysia crispata morphotype clarki.</title>
        <authorList>
            <person name="Eastman K.E."/>
            <person name="Pendleton A.L."/>
            <person name="Shaikh M.A."/>
            <person name="Suttiyut T."/>
            <person name="Ogas R."/>
            <person name="Tomko P."/>
            <person name="Gavelis G."/>
            <person name="Widhalm J.R."/>
            <person name="Wisecaver J.H."/>
        </authorList>
    </citation>
    <scope>NUCLEOTIDE SEQUENCE</scope>
    <source>
        <strain evidence="10">ECLA1</strain>
    </source>
</reference>
<feature type="region of interest" description="Disordered" evidence="8">
    <location>
        <begin position="856"/>
        <end position="877"/>
    </location>
</feature>
<feature type="region of interest" description="Disordered" evidence="8">
    <location>
        <begin position="692"/>
        <end position="717"/>
    </location>
</feature>
<dbReference type="PROSITE" id="PS51050">
    <property type="entry name" value="ZF_CW"/>
    <property type="match status" value="1"/>
</dbReference>
<feature type="region of interest" description="Disordered" evidence="8">
    <location>
        <begin position="1030"/>
        <end position="1050"/>
    </location>
</feature>
<feature type="compositionally biased region" description="Polar residues" evidence="8">
    <location>
        <begin position="809"/>
        <end position="825"/>
    </location>
</feature>
<feature type="compositionally biased region" description="Polar residues" evidence="8">
    <location>
        <begin position="700"/>
        <end position="711"/>
    </location>
</feature>
<dbReference type="Pfam" id="PF13589">
    <property type="entry name" value="HATPase_c_3"/>
    <property type="match status" value="1"/>
</dbReference>
<evidence type="ECO:0000256" key="5">
    <source>
        <dbReference type="ARBA" id="ARBA00023054"/>
    </source>
</evidence>
<keyword evidence="6" id="KW-0539">Nucleus</keyword>
<evidence type="ECO:0000259" key="9">
    <source>
        <dbReference type="PROSITE" id="PS51050"/>
    </source>
</evidence>
<dbReference type="PANTHER" id="PTHR23336">
    <property type="entry name" value="ZINC FINGER CW-TYPE COILED-COIL DOMAIN PROTEIN 3"/>
    <property type="match status" value="1"/>
</dbReference>
<feature type="region of interest" description="Disordered" evidence="8">
    <location>
        <begin position="640"/>
        <end position="673"/>
    </location>
</feature>
<gene>
    <name evidence="10" type="ORF">RRG08_053919</name>
</gene>